<dbReference type="InterPro" id="IPR000073">
    <property type="entry name" value="AB_hydrolase_1"/>
</dbReference>
<dbReference type="PANTHER" id="PTHR37017">
    <property type="entry name" value="AB HYDROLASE-1 DOMAIN-CONTAINING PROTEIN-RELATED"/>
    <property type="match status" value="1"/>
</dbReference>
<dbReference type="Pfam" id="PF12697">
    <property type="entry name" value="Abhydrolase_6"/>
    <property type="match status" value="1"/>
</dbReference>
<dbReference type="InterPro" id="IPR052897">
    <property type="entry name" value="Sec-Metab_Biosynth_Hydrolase"/>
</dbReference>
<proteinExistence type="predicted"/>
<evidence type="ECO:0000259" key="1">
    <source>
        <dbReference type="Pfam" id="PF12697"/>
    </source>
</evidence>
<name>A0A6J3LQ28_9PEZI</name>
<sequence length="258" mass="28246">MSTKPASVLVHGAWHSPQAYIKFTTALQERGFDVHAPQLPSCTGPRAAGTSSIRDSLVVRQLVEQLADGGRTIIVIMHSYGGVVGCNAVENLDVQSRTARGKTGGVAHLIAIAAMIYPKGYNVVDIAHEMNDEKILTTMEIAEDGSSFLKDPRATCYNDTSDEEVEVVLKTLARCDVQSMEERVHFEAWRVLPLTYILAIKDAALPQYHQQCVLDKLEAAGHKADVRTFDSDHSPFLSKLRETVQVVEDVAGKLSSRS</sequence>
<evidence type="ECO:0000313" key="3">
    <source>
        <dbReference type="RefSeq" id="XP_033455001.1"/>
    </source>
</evidence>
<dbReference type="SUPFAM" id="SSF53474">
    <property type="entry name" value="alpha/beta-Hydrolases"/>
    <property type="match status" value="1"/>
</dbReference>
<reference evidence="3" key="3">
    <citation type="submission" date="2025-08" db="UniProtKB">
        <authorList>
            <consortium name="RefSeq"/>
        </authorList>
    </citation>
    <scope>IDENTIFICATION</scope>
    <source>
        <strain evidence="3">CBS 342.82</strain>
    </source>
</reference>
<dbReference type="InterPro" id="IPR029058">
    <property type="entry name" value="AB_hydrolase_fold"/>
</dbReference>
<keyword evidence="2" id="KW-1185">Reference proteome</keyword>
<organism evidence="3">
    <name type="scientific">Dissoconium aciculare CBS 342.82</name>
    <dbReference type="NCBI Taxonomy" id="1314786"/>
    <lineage>
        <taxon>Eukaryota</taxon>
        <taxon>Fungi</taxon>
        <taxon>Dikarya</taxon>
        <taxon>Ascomycota</taxon>
        <taxon>Pezizomycotina</taxon>
        <taxon>Dothideomycetes</taxon>
        <taxon>Dothideomycetidae</taxon>
        <taxon>Mycosphaerellales</taxon>
        <taxon>Dissoconiaceae</taxon>
        <taxon>Dissoconium</taxon>
    </lineage>
</organism>
<reference evidence="3" key="2">
    <citation type="submission" date="2020-04" db="EMBL/GenBank/DDBJ databases">
        <authorList>
            <consortium name="NCBI Genome Project"/>
        </authorList>
    </citation>
    <scope>NUCLEOTIDE SEQUENCE</scope>
    <source>
        <strain evidence="3">CBS 342.82</strain>
    </source>
</reference>
<dbReference type="Proteomes" id="UP000504637">
    <property type="component" value="Unplaced"/>
</dbReference>
<reference evidence="3" key="1">
    <citation type="submission" date="2020-01" db="EMBL/GenBank/DDBJ databases">
        <authorList>
            <consortium name="DOE Joint Genome Institute"/>
            <person name="Haridas S."/>
            <person name="Albert R."/>
            <person name="Binder M."/>
            <person name="Bloem J."/>
            <person name="Labutti K."/>
            <person name="Salamov A."/>
            <person name="Andreopoulos B."/>
            <person name="Baker S.E."/>
            <person name="Barry K."/>
            <person name="Bills G."/>
            <person name="Bluhm B.H."/>
            <person name="Cannon C."/>
            <person name="Castanera R."/>
            <person name="Culley D.E."/>
            <person name="Daum C."/>
            <person name="Ezra D."/>
            <person name="Gonzalez J.B."/>
            <person name="Henrissat B."/>
            <person name="Kuo A."/>
            <person name="Liang C."/>
            <person name="Lipzen A."/>
            <person name="Lutzoni F."/>
            <person name="Magnuson J."/>
            <person name="Mondo S."/>
            <person name="Nolan M."/>
            <person name="Ohm R."/>
            <person name="Pangilinan J."/>
            <person name="Park H.-J."/>
            <person name="Ramirez L."/>
            <person name="Alfaro M."/>
            <person name="Sun H."/>
            <person name="Tritt A."/>
            <person name="Yoshinaga Y."/>
            <person name="Zwiers L.-H."/>
            <person name="Turgeon B.G."/>
            <person name="Goodwin S.B."/>
            <person name="Spatafora J.W."/>
            <person name="Crous P.W."/>
            <person name="Grigoriev I.V."/>
        </authorList>
    </citation>
    <scope>NUCLEOTIDE SEQUENCE</scope>
    <source>
        <strain evidence="3">CBS 342.82</strain>
    </source>
</reference>
<dbReference type="AlphaFoldDB" id="A0A6J3LQ28"/>
<dbReference type="Gene3D" id="3.40.50.1820">
    <property type="entry name" value="alpha/beta hydrolase"/>
    <property type="match status" value="1"/>
</dbReference>
<gene>
    <name evidence="3" type="ORF">K489DRAFT_414145</name>
</gene>
<evidence type="ECO:0000313" key="2">
    <source>
        <dbReference type="Proteomes" id="UP000504637"/>
    </source>
</evidence>
<accession>A0A6J3LQ28</accession>
<dbReference type="RefSeq" id="XP_033455001.1">
    <property type="nucleotide sequence ID" value="XM_033608130.1"/>
</dbReference>
<dbReference type="OrthoDB" id="1263307at2759"/>
<protein>
    <submittedName>
        <fullName evidence="3">Alpha/beta-hydrolase</fullName>
    </submittedName>
</protein>
<feature type="domain" description="AB hydrolase-1" evidence="1">
    <location>
        <begin position="8"/>
        <end position="244"/>
    </location>
</feature>
<dbReference type="PANTHER" id="PTHR37017:SF10">
    <property type="entry name" value="AB HYDROLASE-1 DOMAIN-CONTAINING PROTEIN"/>
    <property type="match status" value="1"/>
</dbReference>
<dbReference type="GeneID" id="54365929"/>